<dbReference type="InterPro" id="IPR000477">
    <property type="entry name" value="RT_dom"/>
</dbReference>
<dbReference type="Pfam" id="PF14529">
    <property type="entry name" value="Exo_endo_phos_2"/>
    <property type="match status" value="1"/>
</dbReference>
<proteinExistence type="predicted"/>
<dbReference type="InterPro" id="IPR052560">
    <property type="entry name" value="RdDP_mobile_element"/>
</dbReference>
<organism evidence="2 3">
    <name type="scientific">Ranatra chinensis</name>
    <dbReference type="NCBI Taxonomy" id="642074"/>
    <lineage>
        <taxon>Eukaryota</taxon>
        <taxon>Metazoa</taxon>
        <taxon>Ecdysozoa</taxon>
        <taxon>Arthropoda</taxon>
        <taxon>Hexapoda</taxon>
        <taxon>Insecta</taxon>
        <taxon>Pterygota</taxon>
        <taxon>Neoptera</taxon>
        <taxon>Paraneoptera</taxon>
        <taxon>Hemiptera</taxon>
        <taxon>Heteroptera</taxon>
        <taxon>Panheteroptera</taxon>
        <taxon>Nepomorpha</taxon>
        <taxon>Nepidae</taxon>
        <taxon>Ranatrinae</taxon>
        <taxon>Ranatra</taxon>
    </lineage>
</organism>
<protein>
    <recommendedName>
        <fullName evidence="1">Reverse transcriptase domain-containing protein</fullName>
    </recommendedName>
</protein>
<dbReference type="InterPro" id="IPR043502">
    <property type="entry name" value="DNA/RNA_pol_sf"/>
</dbReference>
<keyword evidence="3" id="KW-1185">Reference proteome</keyword>
<dbReference type="AlphaFoldDB" id="A0ABD0XSF1"/>
<feature type="domain" description="Reverse transcriptase" evidence="1">
    <location>
        <begin position="479"/>
        <end position="745"/>
    </location>
</feature>
<dbReference type="PANTHER" id="PTHR36688:SF2">
    <property type="entry name" value="ENDONUCLEASE_EXONUCLEASE_PHOSPHATASE DOMAIN-CONTAINING PROTEIN"/>
    <property type="match status" value="1"/>
</dbReference>
<dbReference type="CDD" id="cd01650">
    <property type="entry name" value="RT_nLTR_like"/>
    <property type="match status" value="1"/>
</dbReference>
<dbReference type="Pfam" id="PF00078">
    <property type="entry name" value="RVT_1"/>
    <property type="match status" value="1"/>
</dbReference>
<dbReference type="PROSITE" id="PS50878">
    <property type="entry name" value="RT_POL"/>
    <property type="match status" value="1"/>
</dbReference>
<reference evidence="2 3" key="1">
    <citation type="submission" date="2024-07" db="EMBL/GenBank/DDBJ databases">
        <title>Chromosome-level genome assembly of the water stick insect Ranatra chinensis (Heteroptera: Nepidae).</title>
        <authorList>
            <person name="Liu X."/>
        </authorList>
    </citation>
    <scope>NUCLEOTIDE SEQUENCE [LARGE SCALE GENOMIC DNA]</scope>
    <source>
        <strain evidence="2">Cailab_2021Rc</strain>
        <tissue evidence="2">Muscle</tissue>
    </source>
</reference>
<dbReference type="Proteomes" id="UP001558652">
    <property type="component" value="Unassembled WGS sequence"/>
</dbReference>
<evidence type="ECO:0000313" key="3">
    <source>
        <dbReference type="Proteomes" id="UP001558652"/>
    </source>
</evidence>
<accession>A0ABD0XSF1</accession>
<dbReference type="Gene3D" id="3.60.10.10">
    <property type="entry name" value="Endonuclease/exonuclease/phosphatase"/>
    <property type="match status" value="1"/>
</dbReference>
<name>A0ABD0XSF1_9HEMI</name>
<gene>
    <name evidence="2" type="ORF">AAG570_008184</name>
</gene>
<dbReference type="EMBL" id="JBFDAA010000023">
    <property type="protein sequence ID" value="KAL1110107.1"/>
    <property type="molecule type" value="Genomic_DNA"/>
</dbReference>
<sequence>MNTSRSLLILLWNCNGLTPHRNELDVILHDRRIDVALLTETHFTNRSHFYIPDYVTYRTDHPDCTAHGGTAVLVRRQLSQYALPALSSYSLQSTAVSILFFPFSISFAAVYCPPNQNLTEVQLTSLFHSLGPRFISGGDYNCKHPLWGCRLATPRGRTLHRVITGQNYSFISPDSPTYWPSHTNRLPDILDFFVTSGIRSVYSAAHVLHDLSSDHSPVLLTTSLVPIEIPRPSTLTPGPTNWESFRETLNSQIDLHISLKTPKEVDEATQNFTEAVQKAAWASSQVQNHLTTRHYNVPIHIRNLISAKRRARSKWQRSRYPSDRRHFEDLARELRNELSIFRAANYDTYVSSLSPKDQSLWTATKRLLSYHSIPSPLLRQDNSWARSDEEKAEVFHSHISSIFQPFPDTDPVHTSQVYEFLDSPLPLGLPPRSFTPSEVSFIISRLPNRKSPGYDLITAPILKHFPRRALVFLTYIFNSVLRTTHFPLIWKFAYIKMIPKPKKLPTELSSYRPISLLPLLSKVLEKLLLKRLSPLLESQNIIPTHQFGFRPNHSTLQQCLRIVDLISSSLEKKEYCGGVFLDVAQAFDRVWHPGLLFKLKKILPNTYYLILQSYLRDRYSVISQKDKISEYIPIKASVPQGSVLGPLLYLIYISDIPTYPTTHMATFADDICILTSHPDPLSVSESLQDHLDNLNSWCKRWRIRINQSKSVHLTFTLRRQSCPPIMFDNIPIPPANHVHYLGLYIDKRVTWNPHTRLKRLDLNRKYGLLRQLLNRNSKLSIENKLTIYKTILKPTWTYGIELWGSAKKGNIDRIQSFQSKVLRTILNAPWYVSNRTIHHDLNIPTVHETIQSRFKSFHSKLENHPNQLANALSLTTHPLNPPRRLKRRWPRDLLAE</sequence>
<dbReference type="GO" id="GO:0071897">
    <property type="term" value="P:DNA biosynthetic process"/>
    <property type="evidence" value="ECO:0007669"/>
    <property type="project" value="UniProtKB-ARBA"/>
</dbReference>
<dbReference type="PANTHER" id="PTHR36688">
    <property type="entry name" value="ENDO/EXONUCLEASE/PHOSPHATASE DOMAIN-CONTAINING PROTEIN"/>
    <property type="match status" value="1"/>
</dbReference>
<evidence type="ECO:0000259" key="1">
    <source>
        <dbReference type="PROSITE" id="PS50878"/>
    </source>
</evidence>
<dbReference type="SUPFAM" id="SSF56672">
    <property type="entry name" value="DNA/RNA polymerases"/>
    <property type="match status" value="1"/>
</dbReference>
<evidence type="ECO:0000313" key="2">
    <source>
        <dbReference type="EMBL" id="KAL1110107.1"/>
    </source>
</evidence>
<comment type="caution">
    <text evidence="2">The sequence shown here is derived from an EMBL/GenBank/DDBJ whole genome shotgun (WGS) entry which is preliminary data.</text>
</comment>
<dbReference type="InterPro" id="IPR036691">
    <property type="entry name" value="Endo/exonu/phosph_ase_sf"/>
</dbReference>
<dbReference type="InterPro" id="IPR005135">
    <property type="entry name" value="Endo/exonuclease/phosphatase"/>
</dbReference>
<dbReference type="SUPFAM" id="SSF56219">
    <property type="entry name" value="DNase I-like"/>
    <property type="match status" value="1"/>
</dbReference>